<proteinExistence type="predicted"/>
<feature type="region of interest" description="Disordered" evidence="1">
    <location>
        <begin position="1"/>
        <end position="64"/>
    </location>
</feature>
<dbReference type="OrthoDB" id="3799856at2759"/>
<keyword evidence="3" id="KW-1185">Reference proteome</keyword>
<feature type="compositionally biased region" description="Basic and acidic residues" evidence="1">
    <location>
        <begin position="262"/>
        <end position="272"/>
    </location>
</feature>
<dbReference type="Proteomes" id="UP000799423">
    <property type="component" value="Unassembled WGS sequence"/>
</dbReference>
<reference evidence="2" key="1">
    <citation type="submission" date="2020-01" db="EMBL/GenBank/DDBJ databases">
        <authorList>
            <consortium name="DOE Joint Genome Institute"/>
            <person name="Haridas S."/>
            <person name="Albert R."/>
            <person name="Binder M."/>
            <person name="Bloem J."/>
            <person name="Labutti K."/>
            <person name="Salamov A."/>
            <person name="Andreopoulos B."/>
            <person name="Baker S.E."/>
            <person name="Barry K."/>
            <person name="Bills G."/>
            <person name="Bluhm B.H."/>
            <person name="Cannon C."/>
            <person name="Castanera R."/>
            <person name="Culley D.E."/>
            <person name="Daum C."/>
            <person name="Ezra D."/>
            <person name="Gonzalez J.B."/>
            <person name="Henrissat B."/>
            <person name="Kuo A."/>
            <person name="Liang C."/>
            <person name="Lipzen A."/>
            <person name="Lutzoni F."/>
            <person name="Magnuson J."/>
            <person name="Mondo S."/>
            <person name="Nolan M."/>
            <person name="Ohm R."/>
            <person name="Pangilinan J."/>
            <person name="Park H.-J."/>
            <person name="Ramirez L."/>
            <person name="Alfaro M."/>
            <person name="Sun H."/>
            <person name="Tritt A."/>
            <person name="Yoshinaga Y."/>
            <person name="Zwiers L.-H."/>
            <person name="Turgeon B.G."/>
            <person name="Goodwin S.B."/>
            <person name="Spatafora J.W."/>
            <person name="Crous P.W."/>
            <person name="Grigoriev I.V."/>
        </authorList>
    </citation>
    <scope>NUCLEOTIDE SEQUENCE</scope>
    <source>
        <strain evidence="2">IPT5</strain>
    </source>
</reference>
<accession>A0A6A7ART1</accession>
<feature type="region of interest" description="Disordered" evidence="1">
    <location>
        <begin position="195"/>
        <end position="285"/>
    </location>
</feature>
<gene>
    <name evidence="2" type="ORF">T440DRAFT_284295</name>
</gene>
<feature type="compositionally biased region" description="Polar residues" evidence="1">
    <location>
        <begin position="395"/>
        <end position="408"/>
    </location>
</feature>
<evidence type="ECO:0000256" key="1">
    <source>
        <dbReference type="SAM" id="MobiDB-lite"/>
    </source>
</evidence>
<feature type="compositionally biased region" description="Polar residues" evidence="1">
    <location>
        <begin position="439"/>
        <end position="448"/>
    </location>
</feature>
<feature type="compositionally biased region" description="Basic residues" evidence="1">
    <location>
        <begin position="1"/>
        <end position="11"/>
    </location>
</feature>
<organism evidence="2 3">
    <name type="scientific">Plenodomus tracheiphilus IPT5</name>
    <dbReference type="NCBI Taxonomy" id="1408161"/>
    <lineage>
        <taxon>Eukaryota</taxon>
        <taxon>Fungi</taxon>
        <taxon>Dikarya</taxon>
        <taxon>Ascomycota</taxon>
        <taxon>Pezizomycotina</taxon>
        <taxon>Dothideomycetes</taxon>
        <taxon>Pleosporomycetidae</taxon>
        <taxon>Pleosporales</taxon>
        <taxon>Pleosporineae</taxon>
        <taxon>Leptosphaeriaceae</taxon>
        <taxon>Plenodomus</taxon>
    </lineage>
</organism>
<dbReference type="AlphaFoldDB" id="A0A6A7ART1"/>
<feature type="compositionally biased region" description="Polar residues" evidence="1">
    <location>
        <begin position="26"/>
        <end position="41"/>
    </location>
</feature>
<sequence length="514" mass="56956">MAGSTKKRRTSRSQSQNASSKRIRRQSSSDPAHSEHQTFSAKASRAKSVFRGNQDPYYPRDHAGAASLPTGDDWVFRVKVISSSTDLNNDVFKKAVQGLVKICFPEGVLEQLGIQVLEQHMHEENAPEENVRKMIQIFRAEMAHRVTWMLAEYMDTSEKLEAGVEAIVAASASLHGSKLGDDALGHVLASMRRLRERVPNDSTHRLSDGAALRETIEPSPMEQSDIFEEDANETSASATSASEQSSSEASIPPPRKRKNKSRTRESGERRGAISDYKSQAVERPVPRLGQNTTKISKNLRVPRENKISATWSWDIEPAKMISVNIDDCFPTTADLFAYHALPLAKKKLGSDAKRKALRHEMQDMLEQTPGHEYAKWLESFDKLVSGDREMLTRAEANSRTQSRQSTAATPAPVDVRGKVREQASKALGEGPRKRDRVQSESARVPSQLQIKAEANANLDLIATKKTKTGKEGVTATTASFSHPSKQGDHELHVNSTESSHLNAIDVDRVDMSQQ</sequence>
<evidence type="ECO:0000313" key="2">
    <source>
        <dbReference type="EMBL" id="KAF2845067.1"/>
    </source>
</evidence>
<protein>
    <submittedName>
        <fullName evidence="2">Uncharacterized protein</fullName>
    </submittedName>
</protein>
<evidence type="ECO:0000313" key="3">
    <source>
        <dbReference type="Proteomes" id="UP000799423"/>
    </source>
</evidence>
<feature type="compositionally biased region" description="Basic and acidic residues" evidence="1">
    <location>
        <begin position="505"/>
        <end position="514"/>
    </location>
</feature>
<feature type="compositionally biased region" description="Low complexity" evidence="1">
    <location>
        <begin position="233"/>
        <end position="250"/>
    </location>
</feature>
<feature type="compositionally biased region" description="Basic and acidic residues" evidence="1">
    <location>
        <begin position="196"/>
        <end position="207"/>
    </location>
</feature>
<feature type="region of interest" description="Disordered" evidence="1">
    <location>
        <begin position="467"/>
        <end position="514"/>
    </location>
</feature>
<dbReference type="EMBL" id="MU006355">
    <property type="protein sequence ID" value="KAF2845067.1"/>
    <property type="molecule type" value="Genomic_DNA"/>
</dbReference>
<feature type="region of interest" description="Disordered" evidence="1">
    <location>
        <begin position="394"/>
        <end position="448"/>
    </location>
</feature>
<name>A0A6A7ART1_9PLEO</name>